<evidence type="ECO:0008006" key="4">
    <source>
        <dbReference type="Google" id="ProtNLM"/>
    </source>
</evidence>
<gene>
    <name evidence="2" type="ORF">OWR29_39955</name>
</gene>
<dbReference type="EMBL" id="JAPNTZ010000019">
    <property type="protein sequence ID" value="MCY1144204.1"/>
    <property type="molecule type" value="Genomic_DNA"/>
</dbReference>
<comment type="caution">
    <text evidence="2">The sequence shown here is derived from an EMBL/GenBank/DDBJ whole genome shotgun (WGS) entry which is preliminary data.</text>
</comment>
<evidence type="ECO:0000313" key="2">
    <source>
        <dbReference type="EMBL" id="MCY1144204.1"/>
    </source>
</evidence>
<organism evidence="2 3">
    <name type="scientific">Paractinoplanes pyxinae</name>
    <dbReference type="NCBI Taxonomy" id="2997416"/>
    <lineage>
        <taxon>Bacteria</taxon>
        <taxon>Bacillati</taxon>
        <taxon>Actinomycetota</taxon>
        <taxon>Actinomycetes</taxon>
        <taxon>Micromonosporales</taxon>
        <taxon>Micromonosporaceae</taxon>
        <taxon>Paractinoplanes</taxon>
    </lineage>
</organism>
<keyword evidence="3" id="KW-1185">Reference proteome</keyword>
<accession>A0ABT4BCF8</accession>
<sequence>MKLRIALAAVCAAAIAAVAAPAAAQAGPNDNNAAGIVGVAGVPAGYFCNDGYVCLWTGSYWSGKQFQLYRCGTYSLTQWNGVGSWLNNQTGGAHARFLDRNRRVVLDSVPDQYNAVYNFAAVWYVKLC</sequence>
<proteinExistence type="predicted"/>
<evidence type="ECO:0000256" key="1">
    <source>
        <dbReference type="SAM" id="SignalP"/>
    </source>
</evidence>
<reference evidence="2" key="1">
    <citation type="submission" date="2022-11" db="EMBL/GenBank/DDBJ databases">
        <authorList>
            <person name="Somphong A."/>
            <person name="Phongsopitanun W."/>
        </authorList>
    </citation>
    <scope>NUCLEOTIDE SEQUENCE</scope>
    <source>
        <strain evidence="2">Pm04-4</strain>
    </source>
</reference>
<keyword evidence="1" id="KW-0732">Signal</keyword>
<feature type="signal peptide" evidence="1">
    <location>
        <begin position="1"/>
        <end position="26"/>
    </location>
</feature>
<dbReference type="Proteomes" id="UP001151002">
    <property type="component" value="Unassembled WGS sequence"/>
</dbReference>
<dbReference type="RefSeq" id="WP_267568770.1">
    <property type="nucleotide sequence ID" value="NZ_JAPNTZ010000019.1"/>
</dbReference>
<protein>
    <recommendedName>
        <fullName evidence="4">Peptidase inhibitor family I36</fullName>
    </recommendedName>
</protein>
<evidence type="ECO:0000313" key="3">
    <source>
        <dbReference type="Proteomes" id="UP001151002"/>
    </source>
</evidence>
<feature type="chain" id="PRO_5046389490" description="Peptidase inhibitor family I36" evidence="1">
    <location>
        <begin position="27"/>
        <end position="128"/>
    </location>
</feature>
<name>A0ABT4BCF8_9ACTN</name>